<dbReference type="Gene3D" id="1.10.3290.10">
    <property type="entry name" value="Fido-like domain"/>
    <property type="match status" value="1"/>
</dbReference>
<comment type="caution">
    <text evidence="1">The sequence shown here is derived from an EMBL/GenBank/DDBJ whole genome shotgun (WGS) entry which is preliminary data.</text>
</comment>
<dbReference type="InterPro" id="IPR036597">
    <property type="entry name" value="Fido-like_dom_sf"/>
</dbReference>
<accession>A0A1A9PXW8</accession>
<sequence length="347" mass="41217">MRDFFEDKYLDIELQRELVSLISEISEYKGKISAYQDRNPDIFNNLEKTIPLHYIKNFNTVFMDVNVPNKRLKELILNEMLPKTIEEDAVYCYYQAMSLVQKKFHNLPVNSETIQELHFQLIHYITSDCAMWRKKQFIVPGVPEYGMHSSSYRPVARELIPQSVKQLCEQYNTLVKNKDFHSLILIAQFILNFYCILPFDQGNRRLAFILIQLLLMKTEHTFIKYVCLDKYIKKHESKYYDSIFKSSVNWYCRGHNISFWIKIFLTIILEAYQDLHLTVQDSICRDTKIERIKNYIIRQKKPFTKENIRDVYPDIAESTISKALASFQSLGLIKLASRGRNAQWTRV</sequence>
<dbReference type="EMBL" id="NUDL01000088">
    <property type="protein sequence ID" value="PEM49900.1"/>
    <property type="molecule type" value="Genomic_DNA"/>
</dbReference>
<dbReference type="Proteomes" id="UP000220621">
    <property type="component" value="Unassembled WGS sequence"/>
</dbReference>
<dbReference type="PROSITE" id="PS51459">
    <property type="entry name" value="FIDO"/>
    <property type="match status" value="1"/>
</dbReference>
<dbReference type="InterPro" id="IPR003812">
    <property type="entry name" value="Fido"/>
</dbReference>
<evidence type="ECO:0000313" key="1">
    <source>
        <dbReference type="EMBL" id="PEM49900.1"/>
    </source>
</evidence>
<dbReference type="InterPro" id="IPR040198">
    <property type="entry name" value="Fido_containing"/>
</dbReference>
<dbReference type="AlphaFoldDB" id="A0A1A9PXW8"/>
<dbReference type="Pfam" id="PF02661">
    <property type="entry name" value="Fic"/>
    <property type="match status" value="1"/>
</dbReference>
<proteinExistence type="predicted"/>
<name>A0A1A9PXW8_9BACI</name>
<dbReference type="SUPFAM" id="SSF140931">
    <property type="entry name" value="Fic-like"/>
    <property type="match status" value="1"/>
</dbReference>
<dbReference type="PANTHER" id="PTHR13504">
    <property type="entry name" value="FIDO DOMAIN-CONTAINING PROTEIN DDB_G0283145"/>
    <property type="match status" value="1"/>
</dbReference>
<evidence type="ECO:0000313" key="2">
    <source>
        <dbReference type="Proteomes" id="UP000220621"/>
    </source>
</evidence>
<gene>
    <name evidence="1" type="ORF">CN611_24125</name>
</gene>
<dbReference type="PANTHER" id="PTHR13504:SF38">
    <property type="entry name" value="FIDO DOMAIN-CONTAINING PROTEIN"/>
    <property type="match status" value="1"/>
</dbReference>
<organism evidence="1 2">
    <name type="scientific">Bacillus wiedmannii</name>
    <dbReference type="NCBI Taxonomy" id="1890302"/>
    <lineage>
        <taxon>Bacteria</taxon>
        <taxon>Bacillati</taxon>
        <taxon>Bacillota</taxon>
        <taxon>Bacilli</taxon>
        <taxon>Bacillales</taxon>
        <taxon>Bacillaceae</taxon>
        <taxon>Bacillus</taxon>
        <taxon>Bacillus cereus group</taxon>
    </lineage>
</organism>
<reference evidence="1 2" key="1">
    <citation type="submission" date="2017-09" db="EMBL/GenBank/DDBJ databases">
        <title>Large-scale bioinformatics analysis of Bacillus genomes uncovers conserved roles of natural products in bacterial physiology.</title>
        <authorList>
            <consortium name="Agbiome Team Llc"/>
            <person name="Bleich R.M."/>
            <person name="Grubbs K.J."/>
            <person name="Santa Maria K.C."/>
            <person name="Allen S.E."/>
            <person name="Farag S."/>
            <person name="Shank E.A."/>
            <person name="Bowers A."/>
        </authorList>
    </citation>
    <scope>NUCLEOTIDE SEQUENCE [LARGE SCALE GENOMIC DNA]</scope>
    <source>
        <strain evidence="1 2">AFS010764</strain>
    </source>
</reference>
<dbReference type="RefSeq" id="WP_064474294.1">
    <property type="nucleotide sequence ID" value="NZ_JAOPRC010000002.1"/>
</dbReference>
<protein>
    <submittedName>
        <fullName evidence="1">Cell filamentation protein Fic</fullName>
    </submittedName>
</protein>